<organism evidence="1 2">
    <name type="scientific">Eiseniibacteriota bacterium</name>
    <dbReference type="NCBI Taxonomy" id="2212470"/>
    <lineage>
        <taxon>Bacteria</taxon>
        <taxon>Candidatus Eiseniibacteriota</taxon>
    </lineage>
</organism>
<evidence type="ECO:0000313" key="2">
    <source>
        <dbReference type="Proteomes" id="UP000547674"/>
    </source>
</evidence>
<dbReference type="EMBL" id="JABDJR010000160">
    <property type="protein sequence ID" value="NNF05963.1"/>
    <property type="molecule type" value="Genomic_DNA"/>
</dbReference>
<dbReference type="Proteomes" id="UP000547674">
    <property type="component" value="Unassembled WGS sequence"/>
</dbReference>
<evidence type="ECO:0000313" key="1">
    <source>
        <dbReference type="EMBL" id="NNF05963.1"/>
    </source>
</evidence>
<sequence>MKGFIVNTESLKKGMRVVVRHKYARDLTDTPGGPIEEIINYLPGHIGAVRTRTGRQEFRVDLDEPHPTGQEWFWRGMIYPEGKQPE</sequence>
<protein>
    <submittedName>
        <fullName evidence="1">Uncharacterized protein</fullName>
    </submittedName>
</protein>
<reference evidence="1 2" key="1">
    <citation type="submission" date="2020-03" db="EMBL/GenBank/DDBJ databases">
        <title>Metabolic flexibility allows generalist bacteria to become dominant in a frequently disturbed ecosystem.</title>
        <authorList>
            <person name="Chen Y.-J."/>
            <person name="Leung P.M."/>
            <person name="Bay S.K."/>
            <person name="Hugenholtz P."/>
            <person name="Kessler A.J."/>
            <person name="Shelley G."/>
            <person name="Waite D.W."/>
            <person name="Cook P.L."/>
            <person name="Greening C."/>
        </authorList>
    </citation>
    <scope>NUCLEOTIDE SEQUENCE [LARGE SCALE GENOMIC DNA]</scope>
    <source>
        <strain evidence="1">SS_bin_28</strain>
    </source>
</reference>
<proteinExistence type="predicted"/>
<accession>A0A7Y2H1S8</accession>
<name>A0A7Y2H1S8_UNCEI</name>
<dbReference type="AlphaFoldDB" id="A0A7Y2H1S8"/>
<gene>
    <name evidence="1" type="ORF">HKN21_04325</name>
</gene>
<comment type="caution">
    <text evidence="1">The sequence shown here is derived from an EMBL/GenBank/DDBJ whole genome shotgun (WGS) entry which is preliminary data.</text>
</comment>